<evidence type="ECO:0000313" key="6">
    <source>
        <dbReference type="Proteomes" id="UP000245119"/>
    </source>
</evidence>
<keyword evidence="3" id="KW-0175">Coiled coil</keyword>
<feature type="domain" description="ATPase dynein-related AAA" evidence="4">
    <location>
        <begin position="139"/>
        <end position="224"/>
    </location>
</feature>
<proteinExistence type="predicted"/>
<dbReference type="FunFam" id="3.40.50.300:FF:000919">
    <property type="entry name" value="Midasin"/>
    <property type="match status" value="1"/>
</dbReference>
<dbReference type="SUPFAM" id="SSF52540">
    <property type="entry name" value="P-loop containing nucleoside triphosphate hydrolases"/>
    <property type="match status" value="1"/>
</dbReference>
<dbReference type="Gene3D" id="3.40.50.300">
    <property type="entry name" value="P-loop containing nucleotide triphosphate hydrolases"/>
    <property type="match status" value="1"/>
</dbReference>
<dbReference type="GO" id="GO:0030687">
    <property type="term" value="C:preribosome, large subunit precursor"/>
    <property type="evidence" value="ECO:0007669"/>
    <property type="project" value="TreeGrafter"/>
</dbReference>
<evidence type="ECO:0000313" key="5">
    <source>
        <dbReference type="EMBL" id="PVD28815.1"/>
    </source>
</evidence>
<evidence type="ECO:0000256" key="1">
    <source>
        <dbReference type="ARBA" id="ARBA00022741"/>
    </source>
</evidence>
<dbReference type="EMBL" id="PZQS01000006">
    <property type="protein sequence ID" value="PVD28815.1"/>
    <property type="molecule type" value="Genomic_DNA"/>
</dbReference>
<dbReference type="InterPro" id="IPR011704">
    <property type="entry name" value="ATPase_dyneun-rel_AAA"/>
</dbReference>
<dbReference type="InterPro" id="IPR027417">
    <property type="entry name" value="P-loop_NTPase"/>
</dbReference>
<accession>A0A2T7P5W3</accession>
<dbReference type="GO" id="GO:0000055">
    <property type="term" value="P:ribosomal large subunit export from nucleus"/>
    <property type="evidence" value="ECO:0007669"/>
    <property type="project" value="TreeGrafter"/>
</dbReference>
<comment type="caution">
    <text evidence="5">The sequence shown here is derived from an EMBL/GenBank/DDBJ whole genome shotgun (WGS) entry which is preliminary data.</text>
</comment>
<dbReference type="Pfam" id="PF07728">
    <property type="entry name" value="AAA_5"/>
    <property type="match status" value="1"/>
</dbReference>
<gene>
    <name evidence="5" type="ORF">C0Q70_11410</name>
</gene>
<evidence type="ECO:0000256" key="3">
    <source>
        <dbReference type="SAM" id="Coils"/>
    </source>
</evidence>
<evidence type="ECO:0000259" key="4">
    <source>
        <dbReference type="Pfam" id="PF07728"/>
    </source>
</evidence>
<dbReference type="PANTHER" id="PTHR48103:SF2">
    <property type="entry name" value="MIDASIN"/>
    <property type="match status" value="1"/>
</dbReference>
<keyword evidence="1" id="KW-0547">Nucleotide-binding</keyword>
<dbReference type="Proteomes" id="UP000245119">
    <property type="component" value="Linkage Group LG6"/>
</dbReference>
<organism evidence="5 6">
    <name type="scientific">Pomacea canaliculata</name>
    <name type="common">Golden apple snail</name>
    <dbReference type="NCBI Taxonomy" id="400727"/>
    <lineage>
        <taxon>Eukaryota</taxon>
        <taxon>Metazoa</taxon>
        <taxon>Spiralia</taxon>
        <taxon>Lophotrochozoa</taxon>
        <taxon>Mollusca</taxon>
        <taxon>Gastropoda</taxon>
        <taxon>Caenogastropoda</taxon>
        <taxon>Architaenioglossa</taxon>
        <taxon>Ampullarioidea</taxon>
        <taxon>Ampullariidae</taxon>
        <taxon>Pomacea</taxon>
    </lineage>
</organism>
<dbReference type="GO" id="GO:0005634">
    <property type="term" value="C:nucleus"/>
    <property type="evidence" value="ECO:0007669"/>
    <property type="project" value="TreeGrafter"/>
</dbReference>
<reference evidence="5 6" key="1">
    <citation type="submission" date="2018-04" db="EMBL/GenBank/DDBJ databases">
        <title>The genome of golden apple snail Pomacea canaliculata provides insight into stress tolerance and invasive adaptation.</title>
        <authorList>
            <person name="Liu C."/>
            <person name="Liu B."/>
            <person name="Ren Y."/>
            <person name="Zhang Y."/>
            <person name="Wang H."/>
            <person name="Li S."/>
            <person name="Jiang F."/>
            <person name="Yin L."/>
            <person name="Zhang G."/>
            <person name="Qian W."/>
            <person name="Fan W."/>
        </authorList>
    </citation>
    <scope>NUCLEOTIDE SEQUENCE [LARGE SCALE GENOMIC DNA]</scope>
    <source>
        <strain evidence="5">SZHN2017</strain>
        <tissue evidence="5">Muscle</tissue>
    </source>
</reference>
<sequence length="555" mass="62701">MAGHHEAVWDGTSADIGRHLLEISEEVEAEVRTFQRQCLIDADSSKSGLALSLDNHLQKLKSTNITDVCSDPGKEVERLKSQVHQLQRLIQILQTQQMPSGMLGERGFVRERLTELATILESQLRSLKCAHPGVGGVGSGTFEWVDSVLVKALQSGAWLLIDNVNFCSPSVLDRLNALLEPGGVLTINERGATDGSIPTIKPHPHFRLFLTMDPKHGEISRAMRNRGVEIYIPGEEDGCPYSHHDILSMLQGRGLGSQMACDWLMQLHSVLRERLPSNERPEDLRGKEFQNFCFRRCGYPVRARRAADSARKRFKQSSNRAASGTVIDCIHLHQYQENSMLTTVQEAARVLCVLASRPELFGFEVSQESSTSDYTYRLCCQQPYIFVGQMSRRTWKLAVDWLKMYIVKSQHDARKKQAENLTEKAVYQKCLQRALHVIEMSVHTVFEGLSRATYDDALNALCCNNHEAFELLVDQPWDLTTNPQLLQRVMTVLAQCDLQYKAPQLQDNDIQSQLTRKLEPVKVSCLQASTDAKGCCIKRDHERWDGAAVRHEPPR</sequence>
<feature type="coiled-coil region" evidence="3">
    <location>
        <begin position="76"/>
        <end position="130"/>
    </location>
</feature>
<dbReference type="PANTHER" id="PTHR48103">
    <property type="entry name" value="MIDASIN-RELATED"/>
    <property type="match status" value="1"/>
</dbReference>
<dbReference type="GO" id="GO:0000027">
    <property type="term" value="P:ribosomal large subunit assembly"/>
    <property type="evidence" value="ECO:0007669"/>
    <property type="project" value="TreeGrafter"/>
</dbReference>
<keyword evidence="2" id="KW-0067">ATP-binding</keyword>
<dbReference type="OrthoDB" id="422220at2759"/>
<name>A0A2T7P5W3_POMCA</name>
<evidence type="ECO:0000256" key="2">
    <source>
        <dbReference type="ARBA" id="ARBA00022840"/>
    </source>
</evidence>
<dbReference type="GO" id="GO:0016887">
    <property type="term" value="F:ATP hydrolysis activity"/>
    <property type="evidence" value="ECO:0007669"/>
    <property type="project" value="InterPro"/>
</dbReference>
<dbReference type="AlphaFoldDB" id="A0A2T7P5W3"/>
<dbReference type="GO" id="GO:0005524">
    <property type="term" value="F:ATP binding"/>
    <property type="evidence" value="ECO:0007669"/>
    <property type="project" value="UniProtKB-KW"/>
</dbReference>
<keyword evidence="6" id="KW-1185">Reference proteome</keyword>
<protein>
    <recommendedName>
        <fullName evidence="4">ATPase dynein-related AAA domain-containing protein</fullName>
    </recommendedName>
</protein>
<dbReference type="STRING" id="400727.A0A2T7P5W3"/>